<dbReference type="UniPathway" id="UPA00185">
    <property type="reaction ID" value="UER00282"/>
</dbReference>
<evidence type="ECO:0000313" key="7">
    <source>
        <dbReference type="EMBL" id="KGE04350.1"/>
    </source>
</evidence>
<comment type="pathway">
    <text evidence="4">Amino-acid degradation; L-arginine degradation via AST pathway; L-glutamate and succinate from L-arginine: step 4/5.</text>
</comment>
<sequence length="492" mass="50776">MNSHFWDGRWHPGSGDLLRSTDPAHGTVLWEGQAATASDVEAAVGAAREAAPAWGRRPLAERVALAEAFAAAVKDNSERLARLLAAEVGKPLWEARTEIASMVGKVKLSIEAQAERAGSRSQPLGAGTAALRHRAHGVLAVFGPYNFPGHLPNGHIVPALLAGNTVVFKPSDLTPAVGAAMTELWAQVGLPAGVLNLVQGAVGTGEALAGHPQIDGLLFTGSARTGQLLHRQFAGQTGKLLALELGGNNPLIVDRVADLDGAAHTIIQSAFITSGQRCTCARRLFLPAGGDGDALLEKLLTATRSLRLGAWDDEPAPFLGPVISAGAASGLLAAQDALLAAGAEALVPLTGNARGAAFLTPGIVDVSTLGDALADEERFGPLLQVLRYDDLDEAIAGANATRYGLAAGVIGDAEDRYRYCLERLRAGIVNWNGPTTGASGAAPFGGIGDSGNLRPSAWYAADYCAYPVASVELPAVAVPENPVPGTPWSRDA</sequence>
<dbReference type="InterPro" id="IPR016162">
    <property type="entry name" value="Ald_DH_N"/>
</dbReference>
<dbReference type="EC" id="1.2.1.71" evidence="4"/>
<comment type="similarity">
    <text evidence="4">Belongs to the aldehyde dehydrogenase family. AstD subfamily.</text>
</comment>
<keyword evidence="1 4" id="KW-0056">Arginine metabolism</keyword>
<dbReference type="HOGENOM" id="CLU_005391_1_0_6"/>
<dbReference type="InterPro" id="IPR017649">
    <property type="entry name" value="SuccinylGlu_semiald_DH_AstD"/>
</dbReference>
<dbReference type="InterPro" id="IPR016163">
    <property type="entry name" value="Ald_DH_C"/>
</dbReference>
<dbReference type="STRING" id="1265313.HRUBRA_01036"/>
<dbReference type="SUPFAM" id="SSF53720">
    <property type="entry name" value="ALDH-like"/>
    <property type="match status" value="1"/>
</dbReference>
<dbReference type="PROSITE" id="PS00687">
    <property type="entry name" value="ALDEHYDE_DEHYDR_GLU"/>
    <property type="match status" value="1"/>
</dbReference>
<accession>A0A095VSK3</accession>
<dbReference type="InterPro" id="IPR029510">
    <property type="entry name" value="Ald_DH_CS_GLU"/>
</dbReference>
<feature type="binding site" evidence="4">
    <location>
        <begin position="221"/>
        <end position="226"/>
    </location>
    <ligand>
        <name>NAD(+)</name>
        <dbReference type="ChEBI" id="CHEBI:57540"/>
    </ligand>
</feature>
<keyword evidence="8" id="KW-1185">Reference proteome</keyword>
<dbReference type="GO" id="GO:0019545">
    <property type="term" value="P:L-arginine catabolic process to succinate"/>
    <property type="evidence" value="ECO:0007669"/>
    <property type="project" value="UniProtKB-UniRule"/>
</dbReference>
<name>A0A095VSK3_9GAMM</name>
<dbReference type="Pfam" id="PF00171">
    <property type="entry name" value="Aldedh"/>
    <property type="match status" value="1"/>
</dbReference>
<dbReference type="OrthoDB" id="5887723at2"/>
<dbReference type="Gene3D" id="3.40.309.10">
    <property type="entry name" value="Aldehyde Dehydrogenase, Chain A, domain 2"/>
    <property type="match status" value="1"/>
</dbReference>
<proteinExistence type="inferred from homology"/>
<dbReference type="eggNOG" id="COG1012">
    <property type="taxonomic scope" value="Bacteria"/>
</dbReference>
<evidence type="ECO:0000256" key="4">
    <source>
        <dbReference type="HAMAP-Rule" id="MF_01174"/>
    </source>
</evidence>
<organism evidence="7 8">
    <name type="scientific">Pseudohaliea rubra DSM 19751</name>
    <dbReference type="NCBI Taxonomy" id="1265313"/>
    <lineage>
        <taxon>Bacteria</taxon>
        <taxon>Pseudomonadati</taxon>
        <taxon>Pseudomonadota</taxon>
        <taxon>Gammaproteobacteria</taxon>
        <taxon>Cellvibrionales</taxon>
        <taxon>Halieaceae</taxon>
        <taxon>Pseudohaliea</taxon>
    </lineage>
</organism>
<dbReference type="AlphaFoldDB" id="A0A095VSK3"/>
<dbReference type="PANTHER" id="PTHR11699">
    <property type="entry name" value="ALDEHYDE DEHYDROGENASE-RELATED"/>
    <property type="match status" value="1"/>
</dbReference>
<dbReference type="PATRIC" id="fig|1265313.6.peg.1021"/>
<dbReference type="EMBL" id="AUVB01000028">
    <property type="protein sequence ID" value="KGE04350.1"/>
    <property type="molecule type" value="Genomic_DNA"/>
</dbReference>
<dbReference type="PROSITE" id="PS00070">
    <property type="entry name" value="ALDEHYDE_DEHYDR_CYS"/>
    <property type="match status" value="1"/>
</dbReference>
<dbReference type="HAMAP" id="MF_01174">
    <property type="entry name" value="Aldedh_AstD"/>
    <property type="match status" value="1"/>
</dbReference>
<dbReference type="CDD" id="cd07095">
    <property type="entry name" value="ALDH_SGSD_AstD"/>
    <property type="match status" value="1"/>
</dbReference>
<comment type="function">
    <text evidence="4">Catalyzes the NAD-dependent reduction of succinylglutamate semialdehyde into succinylglutamate.</text>
</comment>
<feature type="active site" evidence="4 5">
    <location>
        <position position="244"/>
    </location>
</feature>
<dbReference type="InterPro" id="IPR016161">
    <property type="entry name" value="Ald_DH/histidinol_DH"/>
</dbReference>
<evidence type="ECO:0000256" key="2">
    <source>
        <dbReference type="ARBA" id="ARBA00023002"/>
    </source>
</evidence>
<dbReference type="FunFam" id="3.40.605.10:FF:000010">
    <property type="entry name" value="N-succinylglutamate 5-semialdehyde dehydrogenase"/>
    <property type="match status" value="1"/>
</dbReference>
<comment type="catalytic activity">
    <reaction evidence="4">
        <text>N-succinyl-L-glutamate 5-semialdehyde + NAD(+) + H2O = N-succinyl-L-glutamate + NADH + 2 H(+)</text>
        <dbReference type="Rhea" id="RHEA:10812"/>
        <dbReference type="ChEBI" id="CHEBI:15377"/>
        <dbReference type="ChEBI" id="CHEBI:15378"/>
        <dbReference type="ChEBI" id="CHEBI:57540"/>
        <dbReference type="ChEBI" id="CHEBI:57945"/>
        <dbReference type="ChEBI" id="CHEBI:58520"/>
        <dbReference type="ChEBI" id="CHEBI:58763"/>
        <dbReference type="EC" id="1.2.1.71"/>
    </reaction>
</comment>
<protein>
    <recommendedName>
        <fullName evidence="4">N-succinylglutamate 5-semialdehyde dehydrogenase</fullName>
        <ecNumber evidence="4">1.2.1.71</ecNumber>
    </recommendedName>
    <alternativeName>
        <fullName evidence="4">Succinylglutamic semialdehyde dehydrogenase</fullName>
        <shortName evidence="4">SGSD</shortName>
    </alternativeName>
</protein>
<dbReference type="InterPro" id="IPR016160">
    <property type="entry name" value="Ald_DH_CS_CYS"/>
</dbReference>
<evidence type="ECO:0000259" key="6">
    <source>
        <dbReference type="Pfam" id="PF00171"/>
    </source>
</evidence>
<keyword evidence="2 4" id="KW-0560">Oxidoreductase</keyword>
<evidence type="ECO:0000256" key="3">
    <source>
        <dbReference type="ARBA" id="ARBA00023027"/>
    </source>
</evidence>
<evidence type="ECO:0000256" key="1">
    <source>
        <dbReference type="ARBA" id="ARBA00022503"/>
    </source>
</evidence>
<keyword evidence="3 4" id="KW-0520">NAD</keyword>
<feature type="domain" description="Aldehyde dehydrogenase" evidence="6">
    <location>
        <begin position="12"/>
        <end position="457"/>
    </location>
</feature>
<dbReference type="GO" id="GO:0043824">
    <property type="term" value="F:succinylglutamate-semialdehyde dehydrogenase activity"/>
    <property type="evidence" value="ECO:0007669"/>
    <property type="project" value="UniProtKB-EC"/>
</dbReference>
<dbReference type="InterPro" id="IPR015590">
    <property type="entry name" value="Aldehyde_DH_dom"/>
</dbReference>
<feature type="active site" evidence="4">
    <location>
        <position position="278"/>
    </location>
</feature>
<dbReference type="GO" id="GO:0019544">
    <property type="term" value="P:L-arginine catabolic process to L-glutamate"/>
    <property type="evidence" value="ECO:0007669"/>
    <property type="project" value="UniProtKB-UniRule"/>
</dbReference>
<evidence type="ECO:0000313" key="8">
    <source>
        <dbReference type="Proteomes" id="UP000029640"/>
    </source>
</evidence>
<reference evidence="7 8" key="1">
    <citation type="journal article" date="2014" name="Genome Announc.">
        <title>Genome Sequence of Gammaproteobacterial Pseudohaliea rubra Type Strain DSM 19751, Isolated from Coastal Seawater of the Mediterranean Sea.</title>
        <authorList>
            <person name="Spring S."/>
            <person name="Fiebig A."/>
            <person name="Riedel T."/>
            <person name="Goker M."/>
            <person name="Klenk H.P."/>
        </authorList>
    </citation>
    <scope>NUCLEOTIDE SEQUENCE [LARGE SCALE GENOMIC DNA]</scope>
    <source>
        <strain evidence="7 8">DSM 19751</strain>
    </source>
</reference>
<dbReference type="Gene3D" id="3.40.605.10">
    <property type="entry name" value="Aldehyde Dehydrogenase, Chain A, domain 1"/>
    <property type="match status" value="1"/>
</dbReference>
<dbReference type="NCBIfam" id="NF006992">
    <property type="entry name" value="PRK09457.1"/>
    <property type="match status" value="1"/>
</dbReference>
<gene>
    <name evidence="4" type="primary">astD</name>
    <name evidence="7" type="ORF">HRUBRA_01036</name>
</gene>
<dbReference type="RefSeq" id="WP_035514986.1">
    <property type="nucleotide sequence ID" value="NZ_KN234752.1"/>
</dbReference>
<dbReference type="NCBIfam" id="TIGR03240">
    <property type="entry name" value="arg_catab_astD"/>
    <property type="match status" value="1"/>
</dbReference>
<comment type="caution">
    <text evidence="7">The sequence shown here is derived from an EMBL/GenBank/DDBJ whole genome shotgun (WGS) entry which is preliminary data.</text>
</comment>
<evidence type="ECO:0000256" key="5">
    <source>
        <dbReference type="PROSITE-ProRule" id="PRU10007"/>
    </source>
</evidence>
<dbReference type="Proteomes" id="UP000029640">
    <property type="component" value="Unassembled WGS sequence"/>
</dbReference>